<dbReference type="Gene3D" id="2.30.30.40">
    <property type="entry name" value="SH3 Domains"/>
    <property type="match status" value="1"/>
</dbReference>
<dbReference type="PRINTS" id="PR00452">
    <property type="entry name" value="SH3DOMAIN"/>
</dbReference>
<keyword evidence="9" id="KW-0963">Cytoplasm</keyword>
<evidence type="ECO:0000256" key="17">
    <source>
        <dbReference type="ARBA" id="ARBA00023273"/>
    </source>
</evidence>
<feature type="compositionally biased region" description="Polar residues" evidence="21">
    <location>
        <begin position="337"/>
        <end position="347"/>
    </location>
</feature>
<dbReference type="SMART" id="SM00102">
    <property type="entry name" value="ADF"/>
    <property type="match status" value="1"/>
</dbReference>
<evidence type="ECO:0000259" key="23">
    <source>
        <dbReference type="PROSITE" id="PS51263"/>
    </source>
</evidence>
<dbReference type="GO" id="GO:0045773">
    <property type="term" value="P:positive regulation of axon extension"/>
    <property type="evidence" value="ECO:0007669"/>
    <property type="project" value="TreeGrafter"/>
</dbReference>
<dbReference type="Proteomes" id="UP000694389">
    <property type="component" value="Unassembled WGS sequence"/>
</dbReference>
<gene>
    <name evidence="24" type="primary">si:dkey-40c11.2</name>
</gene>
<evidence type="ECO:0000256" key="12">
    <source>
        <dbReference type="ARBA" id="ARBA00022949"/>
    </source>
</evidence>
<dbReference type="Gene3D" id="3.40.20.10">
    <property type="entry name" value="Severin"/>
    <property type="match status" value="1"/>
</dbReference>
<dbReference type="InterPro" id="IPR001452">
    <property type="entry name" value="SH3_domain"/>
</dbReference>
<dbReference type="CDD" id="cd11281">
    <property type="entry name" value="ADF_drebrin_like"/>
    <property type="match status" value="1"/>
</dbReference>
<evidence type="ECO:0000256" key="6">
    <source>
        <dbReference type="ARBA" id="ARBA00011039"/>
    </source>
</evidence>
<evidence type="ECO:0000256" key="1">
    <source>
        <dbReference type="ARBA" id="ARBA00004245"/>
    </source>
</evidence>
<dbReference type="Pfam" id="PF00241">
    <property type="entry name" value="Cofilin_ADF"/>
    <property type="match status" value="1"/>
</dbReference>
<evidence type="ECO:0000256" key="16">
    <source>
        <dbReference type="ARBA" id="ARBA00023212"/>
    </source>
</evidence>
<sequence length="657" mass="75542">MSTRTVNLDTYSLSLLTAKEDILNPRSSTNWAIFAYDGITNKLKLADSGAGGVAELAGKFHISKPQYGLCKVGSMETGAPRIAMISWVGQHVEDYRKTECASHIPAIKNFFKEAHVFISAEKVEDVTEENIRTELSKAQAHTPTQWVRRSSRSADKEELVGTNYRKTNAAMEMRLINRDSFWARAEEERKEEERRRTAEERRRLEKERVLKERRDAEERDRKMNEKLQMIEEQRRKQAAQEEELRRKEKSRWEQQQREHEEHMRARLRRSESIEKAAEAAVLVSQRSMNPREFFRQLSSSSSQSPTSPGSSRSGKPFRRYQRSLTDTAFIFSKAEESTASSPRSSPLVSPFSRAPPSPIYRAMSPPMSPDFRPVTSPQRPRAPMSPPTSPFRPTPPVSALPSVPQTNNQVQAVVEPKPQSPTEPSAPPASPSLLASLSTNIQRHHLHIYNTQPQLCAVNTEPVQIEAEEQKQEEEEEKEEEQEEQEKYKEEQEEEEKEEEQEEQGEQKEQEKDKEEQEEEENNEEQEKDKEEEKEGLKQDAEPASMEQPVEVVWEEEEAKEDGEENDQSEDSQATAESAEVLEKEEESTVTGSHLVLAERQMCVRALYDYQAEDESEISFEPGDIIRDVETVDKAWWRGWSKDGRQGLFPANYVETI</sequence>
<name>A0A8P4KN93_DICLA</name>
<feature type="region of interest" description="Disordered" evidence="21">
    <location>
        <begin position="333"/>
        <end position="438"/>
    </location>
</feature>
<dbReference type="PANTHER" id="PTHR10829:SF9">
    <property type="entry name" value="ADF-H DOMAIN-CONTAINING PROTEIN"/>
    <property type="match status" value="1"/>
</dbReference>
<dbReference type="CDD" id="cd11960">
    <property type="entry name" value="SH3_Abp1_eu"/>
    <property type="match status" value="1"/>
</dbReference>
<feature type="region of interest" description="Disordered" evidence="21">
    <location>
        <begin position="459"/>
        <end position="593"/>
    </location>
</feature>
<keyword evidence="13" id="KW-0007">Acetylation</keyword>
<feature type="compositionally biased region" description="Low complexity" evidence="21">
    <location>
        <begin position="295"/>
        <end position="314"/>
    </location>
</feature>
<feature type="region of interest" description="Disordered" evidence="21">
    <location>
        <begin position="214"/>
        <end position="321"/>
    </location>
</feature>
<evidence type="ECO:0000256" key="11">
    <source>
        <dbReference type="ARBA" id="ARBA00022902"/>
    </source>
</evidence>
<reference evidence="24" key="2">
    <citation type="submission" date="2025-09" db="UniProtKB">
        <authorList>
            <consortium name="Ensembl"/>
        </authorList>
    </citation>
    <scope>IDENTIFICATION</scope>
</reference>
<dbReference type="FunFam" id="3.40.20.10:FF:000032">
    <property type="entry name" value="Drebrin 1"/>
    <property type="match status" value="1"/>
</dbReference>
<proteinExistence type="inferred from homology"/>
<dbReference type="FunFam" id="2.30.30.40:FF:000046">
    <property type="entry name" value="Drebrin-like protein isoform B"/>
    <property type="match status" value="1"/>
</dbReference>
<dbReference type="PROSITE" id="PS51263">
    <property type="entry name" value="ADF_H"/>
    <property type="match status" value="1"/>
</dbReference>
<protein>
    <recommendedName>
        <fullName evidence="18">Drebrin</fullName>
    </recommendedName>
    <alternativeName>
        <fullName evidence="19">Developmentally-regulated brain protein</fullName>
    </alternativeName>
</protein>
<dbReference type="PANTHER" id="PTHR10829">
    <property type="entry name" value="CORTACTIN AND DREBRIN"/>
    <property type="match status" value="1"/>
</dbReference>
<dbReference type="SUPFAM" id="SSF55753">
    <property type="entry name" value="Actin depolymerizing proteins"/>
    <property type="match status" value="1"/>
</dbReference>
<evidence type="ECO:0000259" key="22">
    <source>
        <dbReference type="PROSITE" id="PS50002"/>
    </source>
</evidence>
<feature type="compositionally biased region" description="Acidic residues" evidence="21">
    <location>
        <begin position="471"/>
        <end position="484"/>
    </location>
</feature>
<comment type="similarity">
    <text evidence="6">Belongs to the ABP1 family.</text>
</comment>
<evidence type="ECO:0000256" key="18">
    <source>
        <dbReference type="ARBA" id="ARBA00073040"/>
    </source>
</evidence>
<keyword evidence="25" id="KW-1185">Reference proteome</keyword>
<dbReference type="PROSITE" id="PS50002">
    <property type="entry name" value="SH3"/>
    <property type="match status" value="1"/>
</dbReference>
<keyword evidence="10" id="KW-0221">Differentiation</keyword>
<evidence type="ECO:0000256" key="4">
    <source>
        <dbReference type="ARBA" id="ARBA00004544"/>
    </source>
</evidence>
<dbReference type="GO" id="GO:0005884">
    <property type="term" value="C:actin filament"/>
    <property type="evidence" value="ECO:0007669"/>
    <property type="project" value="TreeGrafter"/>
</dbReference>
<evidence type="ECO:0000256" key="8">
    <source>
        <dbReference type="ARBA" id="ARBA00022473"/>
    </source>
</evidence>
<dbReference type="GO" id="GO:0045211">
    <property type="term" value="C:postsynaptic membrane"/>
    <property type="evidence" value="ECO:0007669"/>
    <property type="project" value="TreeGrafter"/>
</dbReference>
<feature type="domain" description="ADF-H" evidence="23">
    <location>
        <begin position="5"/>
        <end position="136"/>
    </location>
</feature>
<evidence type="ECO:0000256" key="9">
    <source>
        <dbReference type="ARBA" id="ARBA00022490"/>
    </source>
</evidence>
<evidence type="ECO:0000256" key="20">
    <source>
        <dbReference type="PROSITE-ProRule" id="PRU00192"/>
    </source>
</evidence>
<evidence type="ECO:0000256" key="5">
    <source>
        <dbReference type="ARBA" id="ARBA00004624"/>
    </source>
</evidence>
<feature type="compositionally biased region" description="Basic and acidic residues" evidence="21">
    <location>
        <begin position="505"/>
        <end position="515"/>
    </location>
</feature>
<feature type="compositionally biased region" description="Acidic residues" evidence="21">
    <location>
        <begin position="553"/>
        <end position="570"/>
    </location>
</feature>
<dbReference type="GO" id="GO:0030425">
    <property type="term" value="C:dendrite"/>
    <property type="evidence" value="ECO:0007669"/>
    <property type="project" value="UniProtKB-SubCell"/>
</dbReference>
<evidence type="ECO:0000313" key="24">
    <source>
        <dbReference type="Ensembl" id="ENSDLAP00005080484.1"/>
    </source>
</evidence>
<evidence type="ECO:0000256" key="10">
    <source>
        <dbReference type="ARBA" id="ARBA00022782"/>
    </source>
</evidence>
<dbReference type="GO" id="GO:0061003">
    <property type="term" value="P:positive regulation of dendritic spine morphogenesis"/>
    <property type="evidence" value="ECO:0007669"/>
    <property type="project" value="TreeGrafter"/>
</dbReference>
<keyword evidence="11" id="KW-0524">Neurogenesis</keyword>
<accession>A0A8P4KN93</accession>
<keyword evidence="12" id="KW-0965">Cell junction</keyword>
<dbReference type="InterPro" id="IPR002108">
    <property type="entry name" value="ADF-H"/>
</dbReference>
<dbReference type="GO" id="GO:0030833">
    <property type="term" value="P:regulation of actin filament polymerization"/>
    <property type="evidence" value="ECO:0007669"/>
    <property type="project" value="TreeGrafter"/>
</dbReference>
<evidence type="ECO:0000256" key="14">
    <source>
        <dbReference type="ARBA" id="ARBA00023054"/>
    </source>
</evidence>
<evidence type="ECO:0000256" key="3">
    <source>
        <dbReference type="ARBA" id="ARBA00004282"/>
    </source>
</evidence>
<evidence type="ECO:0000313" key="25">
    <source>
        <dbReference type="Proteomes" id="UP000694389"/>
    </source>
</evidence>
<evidence type="ECO:0000256" key="7">
    <source>
        <dbReference type="ARBA" id="ARBA00022443"/>
    </source>
</evidence>
<dbReference type="GeneTree" id="ENSGT00940000166263"/>
<dbReference type="AlphaFoldDB" id="A0A8P4KN93"/>
<evidence type="ECO:0000256" key="15">
    <source>
        <dbReference type="ARBA" id="ARBA00023203"/>
    </source>
</evidence>
<feature type="compositionally biased region" description="Acidic residues" evidence="21">
    <location>
        <begin position="491"/>
        <end position="504"/>
    </location>
</feature>
<keyword evidence="16" id="KW-0206">Cytoskeleton</keyword>
<keyword evidence="17" id="KW-0966">Cell projection</keyword>
<dbReference type="SUPFAM" id="SSF50044">
    <property type="entry name" value="SH3-domain"/>
    <property type="match status" value="1"/>
</dbReference>
<dbReference type="GO" id="GO:0098974">
    <property type="term" value="P:postsynaptic actin cytoskeleton organization"/>
    <property type="evidence" value="ECO:0007669"/>
    <property type="project" value="TreeGrafter"/>
</dbReference>
<dbReference type="GO" id="GO:0051015">
    <property type="term" value="F:actin filament binding"/>
    <property type="evidence" value="ECO:0007669"/>
    <property type="project" value="TreeGrafter"/>
</dbReference>
<dbReference type="SMART" id="SM00326">
    <property type="entry name" value="SH3"/>
    <property type="match status" value="1"/>
</dbReference>
<reference evidence="24" key="1">
    <citation type="submission" date="2025-08" db="UniProtKB">
        <authorList>
            <consortium name="Ensembl"/>
        </authorList>
    </citation>
    <scope>IDENTIFICATION</scope>
</reference>
<dbReference type="InterPro" id="IPR035717">
    <property type="entry name" value="Drebrin-like_SH3"/>
</dbReference>
<keyword evidence="7 20" id="KW-0728">SH3 domain</keyword>
<evidence type="ECO:0000256" key="19">
    <source>
        <dbReference type="ARBA" id="ARBA00076970"/>
    </source>
</evidence>
<keyword evidence="15" id="KW-0009">Actin-binding</keyword>
<dbReference type="Pfam" id="PF00018">
    <property type="entry name" value="SH3_1"/>
    <property type="match status" value="1"/>
</dbReference>
<dbReference type="GO" id="GO:0048812">
    <property type="term" value="P:neuron projection morphogenesis"/>
    <property type="evidence" value="ECO:0007669"/>
    <property type="project" value="TreeGrafter"/>
</dbReference>
<dbReference type="GO" id="GO:0030027">
    <property type="term" value="C:lamellipodium"/>
    <property type="evidence" value="ECO:0007669"/>
    <property type="project" value="TreeGrafter"/>
</dbReference>
<dbReference type="GO" id="GO:0014069">
    <property type="term" value="C:postsynaptic density"/>
    <property type="evidence" value="ECO:0007669"/>
    <property type="project" value="TreeGrafter"/>
</dbReference>
<dbReference type="InterPro" id="IPR036028">
    <property type="entry name" value="SH3-like_dom_sf"/>
</dbReference>
<evidence type="ECO:0000256" key="13">
    <source>
        <dbReference type="ARBA" id="ARBA00022990"/>
    </source>
</evidence>
<dbReference type="GO" id="GO:0030864">
    <property type="term" value="C:cortical actin cytoskeleton"/>
    <property type="evidence" value="ECO:0007669"/>
    <property type="project" value="TreeGrafter"/>
</dbReference>
<dbReference type="GO" id="GO:0030426">
    <property type="term" value="C:growth cone"/>
    <property type="evidence" value="ECO:0007669"/>
    <property type="project" value="UniProtKB-SubCell"/>
</dbReference>
<keyword evidence="8" id="KW-0217">Developmental protein</keyword>
<evidence type="ECO:0000256" key="21">
    <source>
        <dbReference type="SAM" id="MobiDB-lite"/>
    </source>
</evidence>
<comment type="subcellular location">
    <subcellularLocation>
        <location evidence="3">Cell junction</location>
    </subcellularLocation>
    <subcellularLocation>
        <location evidence="2">Cell projection</location>
        <location evidence="2">Dendrite</location>
    </subcellularLocation>
    <subcellularLocation>
        <location evidence="5">Cell projection</location>
        <location evidence="5">Growth cone</location>
    </subcellularLocation>
    <subcellularLocation>
        <location evidence="4">Cytoplasm</location>
        <location evidence="4">Cell cortex</location>
    </subcellularLocation>
    <subcellularLocation>
        <location evidence="1">Cytoplasm</location>
        <location evidence="1">Cytoskeleton</location>
    </subcellularLocation>
</comment>
<dbReference type="Ensembl" id="ENSDLAT00005088635.1">
    <property type="protein sequence ID" value="ENSDLAP00005080484.1"/>
    <property type="gene ID" value="ENSDLAG00005025921.2"/>
</dbReference>
<feature type="compositionally biased region" description="Pro residues" evidence="21">
    <location>
        <begin position="418"/>
        <end position="430"/>
    </location>
</feature>
<feature type="compositionally biased region" description="Basic and acidic residues" evidence="21">
    <location>
        <begin position="214"/>
        <end position="277"/>
    </location>
</feature>
<feature type="domain" description="SH3" evidence="22">
    <location>
        <begin position="599"/>
        <end position="657"/>
    </location>
</feature>
<evidence type="ECO:0000256" key="2">
    <source>
        <dbReference type="ARBA" id="ARBA00004279"/>
    </source>
</evidence>
<keyword evidence="14" id="KW-0175">Coiled coil</keyword>
<dbReference type="GO" id="GO:0070161">
    <property type="term" value="C:anchoring junction"/>
    <property type="evidence" value="ECO:0007669"/>
    <property type="project" value="UniProtKB-SubCell"/>
</dbReference>
<feature type="compositionally biased region" description="Basic and acidic residues" evidence="21">
    <location>
        <begin position="525"/>
        <end position="541"/>
    </location>
</feature>
<organism evidence="24 25">
    <name type="scientific">Dicentrarchus labrax</name>
    <name type="common">European seabass</name>
    <name type="synonym">Morone labrax</name>
    <dbReference type="NCBI Taxonomy" id="13489"/>
    <lineage>
        <taxon>Eukaryota</taxon>
        <taxon>Metazoa</taxon>
        <taxon>Chordata</taxon>
        <taxon>Craniata</taxon>
        <taxon>Vertebrata</taxon>
        <taxon>Euteleostomi</taxon>
        <taxon>Actinopterygii</taxon>
        <taxon>Neopterygii</taxon>
        <taxon>Teleostei</taxon>
        <taxon>Neoteleostei</taxon>
        <taxon>Acanthomorphata</taxon>
        <taxon>Eupercaria</taxon>
        <taxon>Moronidae</taxon>
        <taxon>Dicentrarchus</taxon>
    </lineage>
</organism>
<dbReference type="InterPro" id="IPR029006">
    <property type="entry name" value="ADF-H/Gelsolin-like_dom_sf"/>
</dbReference>
<feature type="compositionally biased region" description="Pro residues" evidence="21">
    <location>
        <begin position="383"/>
        <end position="398"/>
    </location>
</feature>